<organism evidence="3 4">
    <name type="scientific">Dryococelus australis</name>
    <dbReference type="NCBI Taxonomy" id="614101"/>
    <lineage>
        <taxon>Eukaryota</taxon>
        <taxon>Metazoa</taxon>
        <taxon>Ecdysozoa</taxon>
        <taxon>Arthropoda</taxon>
        <taxon>Hexapoda</taxon>
        <taxon>Insecta</taxon>
        <taxon>Pterygota</taxon>
        <taxon>Neoptera</taxon>
        <taxon>Polyneoptera</taxon>
        <taxon>Phasmatodea</taxon>
        <taxon>Verophasmatodea</taxon>
        <taxon>Anareolatae</taxon>
        <taxon>Phasmatidae</taxon>
        <taxon>Eurycanthinae</taxon>
        <taxon>Dryococelus</taxon>
    </lineage>
</organism>
<dbReference type="InterPro" id="IPR019080">
    <property type="entry name" value="YqaJ_viral_recombinase"/>
</dbReference>
<feature type="region of interest" description="Disordered" evidence="1">
    <location>
        <begin position="618"/>
        <end position="641"/>
    </location>
</feature>
<evidence type="ECO:0000313" key="4">
    <source>
        <dbReference type="Proteomes" id="UP001159363"/>
    </source>
</evidence>
<evidence type="ECO:0000259" key="2">
    <source>
        <dbReference type="Pfam" id="PF09588"/>
    </source>
</evidence>
<dbReference type="InterPro" id="IPR051703">
    <property type="entry name" value="NF-kappa-B_Signaling_Reg"/>
</dbReference>
<keyword evidence="4" id="KW-1185">Reference proteome</keyword>
<feature type="domain" description="YqaJ viral recombinase" evidence="2">
    <location>
        <begin position="132"/>
        <end position="214"/>
    </location>
</feature>
<dbReference type="Gene3D" id="3.90.320.10">
    <property type="match status" value="1"/>
</dbReference>
<dbReference type="PANTHER" id="PTHR46609">
    <property type="entry name" value="EXONUCLEASE, PHAGE-TYPE/RECB, C-TERMINAL DOMAIN-CONTAINING PROTEIN"/>
    <property type="match status" value="1"/>
</dbReference>
<proteinExistence type="predicted"/>
<accession>A0ABQ9HP60</accession>
<feature type="compositionally biased region" description="Basic and acidic residues" evidence="1">
    <location>
        <begin position="618"/>
        <end position="631"/>
    </location>
</feature>
<dbReference type="PANTHER" id="PTHR46609:SF8">
    <property type="entry name" value="YQAJ VIRAL RECOMBINASE DOMAIN-CONTAINING PROTEIN"/>
    <property type="match status" value="1"/>
</dbReference>
<dbReference type="InterPro" id="IPR011604">
    <property type="entry name" value="PDDEXK-like_dom_sf"/>
</dbReference>
<comment type="caution">
    <text evidence="3">The sequence shown here is derived from an EMBL/GenBank/DDBJ whole genome shotgun (WGS) entry which is preliminary data.</text>
</comment>
<feature type="region of interest" description="Disordered" evidence="1">
    <location>
        <begin position="92"/>
        <end position="112"/>
    </location>
</feature>
<evidence type="ECO:0000313" key="3">
    <source>
        <dbReference type="EMBL" id="KAJ8886142.1"/>
    </source>
</evidence>
<name>A0ABQ9HP60_9NEOP</name>
<dbReference type="SUPFAM" id="SSF52980">
    <property type="entry name" value="Restriction endonuclease-like"/>
    <property type="match status" value="1"/>
</dbReference>
<reference evidence="3 4" key="1">
    <citation type="submission" date="2023-02" db="EMBL/GenBank/DDBJ databases">
        <title>LHISI_Scaffold_Assembly.</title>
        <authorList>
            <person name="Stuart O.P."/>
            <person name="Cleave R."/>
            <person name="Magrath M.J.L."/>
            <person name="Mikheyev A.S."/>
        </authorList>
    </citation>
    <scope>NUCLEOTIDE SEQUENCE [LARGE SCALE GENOMIC DNA]</scope>
    <source>
        <strain evidence="3">Daus_M_001</strain>
        <tissue evidence="3">Leg muscle</tissue>
    </source>
</reference>
<dbReference type="EMBL" id="JARBHB010000004">
    <property type="protein sequence ID" value="KAJ8886142.1"/>
    <property type="molecule type" value="Genomic_DNA"/>
</dbReference>
<feature type="compositionally biased region" description="Basic and acidic residues" evidence="1">
    <location>
        <begin position="99"/>
        <end position="112"/>
    </location>
</feature>
<gene>
    <name evidence="3" type="ORF">PR048_012351</name>
</gene>
<sequence>MVQPFSVSILDPISDRVSNHDGAAANEHRAEPLKYIAQWSPADRSFKTRNFPDPRRAYILLVGRRPRTCLATFRTGPALNYANAKKSVAKRSLKYSSRGPDEHYGPRAEESLPDAPDKLAVLEEEYLRSLQEECIDERGRAIQKYPYLGATFDGVIDESAIVEIKCPSSSKYMSPEEAFTARKLKFLRKENNTLRLKEHPYFYQVQGQLNMTEREIANARNYTQTHALYRLAQQHVAISKRGGTEGERDGKRLLLCVDFEHDTRKLLWPAAADLAGDFKKYRATDESRRLRSDRVVQHNGRLSRNWLLLDLGADEGDLRWEWSNAGMTWRGKWMVCEEAQRHRPAQFPHAKISLTEKVFGRTGVSHEYPERGYATLVGRNQFAEQAFDRIIAGKLKESGGLRADGHWPCDVSYQLSNCIICSEADPPKVGSPANCTSLHSTTPLPSLTHKTDYGVVTTDMHANKCSSWLHLCPPSLRLRVWSCGETVGYNSVVKKHLGALLRQLTVRRVVGSQDAKDNYPIAAGKVTPANPTPITRVAMFTHANIPRDYFEVEEQWLPTALTLIQIRGGDRRTLTLPPLQNYLDPALGKIFPAGCAMLKAVHDVWVAPNEALRADAGMKERGKREIPEKTRRPATSSGTIPACESMGVARTGIEPEPLVHTVFDTSWRSLAQSSPSTVTADNQCAFNIGIFVHETVESSLQVIEHANFSGLFLLRHKMVGSLLKVSIVVRYQRQDCTPVQCFAFRRDEQNSFNQAAALRLLDPKHKGEIDSITCEVTSGIFACGNRAWTMLLVDGFLEDLPFPPPLRSGCCSKSTSFHPSPILKTLYVSHPNLSTAPLN</sequence>
<dbReference type="InterPro" id="IPR011335">
    <property type="entry name" value="Restrct_endonuc-II-like"/>
</dbReference>
<evidence type="ECO:0000256" key="1">
    <source>
        <dbReference type="SAM" id="MobiDB-lite"/>
    </source>
</evidence>
<dbReference type="Proteomes" id="UP001159363">
    <property type="component" value="Chromosome X"/>
</dbReference>
<dbReference type="Pfam" id="PF09588">
    <property type="entry name" value="YqaJ"/>
    <property type="match status" value="1"/>
</dbReference>
<protein>
    <recommendedName>
        <fullName evidence="2">YqaJ viral recombinase domain-containing protein</fullName>
    </recommendedName>
</protein>